<keyword evidence="3" id="KW-0547">Nucleotide-binding</keyword>
<protein>
    <recommendedName>
        <fullName evidence="9">5'-Nucleotidase C-terminal domain-containing protein</fullName>
    </recommendedName>
</protein>
<dbReference type="PANTHER" id="PTHR11575:SF48">
    <property type="entry name" value="5'-NUCLEOTIDASE"/>
    <property type="match status" value="1"/>
</dbReference>
<gene>
    <name evidence="7" type="ORF">Vbra_22202</name>
</gene>
<keyword evidence="8" id="KW-1185">Reference proteome</keyword>
<keyword evidence="2" id="KW-0732">Signal</keyword>
<dbReference type="InterPro" id="IPR006179">
    <property type="entry name" value="5_nucleotidase/apyrase"/>
</dbReference>
<feature type="region of interest" description="Disordered" evidence="4">
    <location>
        <begin position="1"/>
        <end position="22"/>
    </location>
</feature>
<dbReference type="PhylomeDB" id="A0A0G4GCK0"/>
<dbReference type="Gene3D" id="3.90.780.10">
    <property type="entry name" value="5'-Nucleotidase, C-terminal domain"/>
    <property type="match status" value="1"/>
</dbReference>
<dbReference type="Pfam" id="PF00149">
    <property type="entry name" value="Metallophos"/>
    <property type="match status" value="1"/>
</dbReference>
<dbReference type="STRING" id="1169540.A0A0G4GCK0"/>
<dbReference type="GO" id="GO:0016787">
    <property type="term" value="F:hydrolase activity"/>
    <property type="evidence" value="ECO:0007669"/>
    <property type="project" value="UniProtKB-KW"/>
</dbReference>
<organism evidence="7 8">
    <name type="scientific">Vitrella brassicaformis (strain CCMP3155)</name>
    <dbReference type="NCBI Taxonomy" id="1169540"/>
    <lineage>
        <taxon>Eukaryota</taxon>
        <taxon>Sar</taxon>
        <taxon>Alveolata</taxon>
        <taxon>Colpodellida</taxon>
        <taxon>Vitrellaceae</taxon>
        <taxon>Vitrella</taxon>
    </lineage>
</organism>
<dbReference type="InParanoid" id="A0A0G4GCK0"/>
<dbReference type="SUPFAM" id="SSF55816">
    <property type="entry name" value="5'-nucleotidase (syn. UDP-sugar hydrolase), C-terminal domain"/>
    <property type="match status" value="1"/>
</dbReference>
<dbReference type="SUPFAM" id="SSF56300">
    <property type="entry name" value="Metallo-dependent phosphatases"/>
    <property type="match status" value="1"/>
</dbReference>
<dbReference type="Gene3D" id="3.60.21.10">
    <property type="match status" value="1"/>
</dbReference>
<evidence type="ECO:0000259" key="6">
    <source>
        <dbReference type="Pfam" id="PF02872"/>
    </source>
</evidence>
<dbReference type="Pfam" id="PF02872">
    <property type="entry name" value="5_nucleotid_C"/>
    <property type="match status" value="1"/>
</dbReference>
<evidence type="ECO:0000313" key="7">
    <source>
        <dbReference type="EMBL" id="CEM27002.1"/>
    </source>
</evidence>
<dbReference type="VEuPathDB" id="CryptoDB:Vbra_22202"/>
<feature type="region of interest" description="Disordered" evidence="4">
    <location>
        <begin position="305"/>
        <end position="338"/>
    </location>
</feature>
<evidence type="ECO:0008006" key="9">
    <source>
        <dbReference type="Google" id="ProtNLM"/>
    </source>
</evidence>
<name>A0A0G4GCK0_VITBC</name>
<feature type="compositionally biased region" description="Basic and acidic residues" evidence="4">
    <location>
        <begin position="309"/>
        <end position="318"/>
    </location>
</feature>
<evidence type="ECO:0000256" key="4">
    <source>
        <dbReference type="SAM" id="MobiDB-lite"/>
    </source>
</evidence>
<feature type="domain" description="Calcineurin-like phosphoesterase" evidence="5">
    <location>
        <begin position="73"/>
        <end position="278"/>
    </location>
</feature>
<feature type="compositionally biased region" description="Polar residues" evidence="4">
    <location>
        <begin position="1"/>
        <end position="20"/>
    </location>
</feature>
<dbReference type="OMA" id="GETWYDF"/>
<dbReference type="InterPro" id="IPR008334">
    <property type="entry name" value="5'-Nucleotdase_C"/>
</dbReference>
<dbReference type="GO" id="GO:0000166">
    <property type="term" value="F:nucleotide binding"/>
    <property type="evidence" value="ECO:0007669"/>
    <property type="project" value="UniProtKB-KW"/>
</dbReference>
<sequence>MESRHTSVGTVPSLAGTSRAGSIVDSRRESQCLIDRSTQGVQVQTSQEFVLTHYEDYVKDYDGLAGKEDPIIILHFNDVYNIEPAKDGTGGVSRFISALRSSVGSAGHSPLVFFSGDVFNPSMMSTNTRGKHMVPFLNMMNIHTACFGNHDFDFGLDHLEYLAGSCNFPWLISNAWDPLASQPLGNGTRYRLFEWHKYKIGIMGLIEKEWLETLATIDPEDVHYTDFVEEADKLSSLFRSKGVDMIIALTHMRAHNDERLAREAKDIDLILGGHDHEYYGVTLIGKTVVAKSGTDFRELTRIVISPRPTNDDTTHEDDSPNVGDAFDHSLDPDESDADDTPCCHRGHKHSWNQCTSECGSREQSGLLPSERKGGQVVMPRFRGGSVIEWDKIEVTKESFNTISAIDRIVDKHLDRLAMSMQKVIGEVAVPLETRFSRIRTGETNCGNWLCDLMRNHSHSDMALLNSGTVRSDRLFPPGLFRLRDLVAMLPMMDEMCVLEVNGRQLHAALENGVSLVPRFEGRFPQVSGIRFGFDPSKPAGSRVEFSTVMVQRGKRAEWEALQEDATYTLCTKEYLKDGRDGYDCFTSCRVVHDSEEVGYLPTMIRNVFHMAAMANGFKKPYNPLTKKHVAEFMSSPQRLKTQLGVDKVALPENTVKTFYRSLSLGAIPEDSPGSRLFYRVCPSTDGRIRNLRHDNDNCA</sequence>
<dbReference type="OrthoDB" id="10252235at2759"/>
<evidence type="ECO:0000256" key="3">
    <source>
        <dbReference type="RuleBase" id="RU362119"/>
    </source>
</evidence>
<keyword evidence="3" id="KW-0378">Hydrolase</keyword>
<dbReference type="GO" id="GO:0009166">
    <property type="term" value="P:nucleotide catabolic process"/>
    <property type="evidence" value="ECO:0007669"/>
    <property type="project" value="InterPro"/>
</dbReference>
<evidence type="ECO:0000256" key="1">
    <source>
        <dbReference type="ARBA" id="ARBA00006654"/>
    </source>
</evidence>
<comment type="similarity">
    <text evidence="1 3">Belongs to the 5'-nucleotidase family.</text>
</comment>
<dbReference type="PANTHER" id="PTHR11575">
    <property type="entry name" value="5'-NUCLEOTIDASE-RELATED"/>
    <property type="match status" value="1"/>
</dbReference>
<dbReference type="InterPro" id="IPR004843">
    <property type="entry name" value="Calcineurin-like_PHP"/>
</dbReference>
<accession>A0A0G4GCK0</accession>
<evidence type="ECO:0000259" key="5">
    <source>
        <dbReference type="Pfam" id="PF00149"/>
    </source>
</evidence>
<proteinExistence type="inferred from homology"/>
<dbReference type="AlphaFoldDB" id="A0A0G4GCK0"/>
<dbReference type="Proteomes" id="UP000041254">
    <property type="component" value="Unassembled WGS sequence"/>
</dbReference>
<dbReference type="InterPro" id="IPR036907">
    <property type="entry name" value="5'-Nucleotdase_C_sf"/>
</dbReference>
<dbReference type="PRINTS" id="PR01607">
    <property type="entry name" value="APYRASEFAMLY"/>
</dbReference>
<evidence type="ECO:0000256" key="2">
    <source>
        <dbReference type="ARBA" id="ARBA00022729"/>
    </source>
</evidence>
<reference evidence="7 8" key="1">
    <citation type="submission" date="2014-11" db="EMBL/GenBank/DDBJ databases">
        <authorList>
            <person name="Zhu J."/>
            <person name="Qi W."/>
            <person name="Song R."/>
        </authorList>
    </citation>
    <scope>NUCLEOTIDE SEQUENCE [LARGE SCALE GENOMIC DNA]</scope>
</reference>
<feature type="domain" description="5'-Nucleotidase C-terminal" evidence="6">
    <location>
        <begin position="423"/>
        <end position="586"/>
    </location>
</feature>
<dbReference type="EMBL" id="CDMY01000624">
    <property type="protein sequence ID" value="CEM27002.1"/>
    <property type="molecule type" value="Genomic_DNA"/>
</dbReference>
<evidence type="ECO:0000313" key="8">
    <source>
        <dbReference type="Proteomes" id="UP000041254"/>
    </source>
</evidence>
<dbReference type="InterPro" id="IPR029052">
    <property type="entry name" value="Metallo-depent_PP-like"/>
</dbReference>